<accession>A0AAN9XHP1</accession>
<protein>
    <submittedName>
        <fullName evidence="1">Uncharacterized protein</fullName>
    </submittedName>
</protein>
<keyword evidence="2" id="KW-1185">Reference proteome</keyword>
<comment type="caution">
    <text evidence="1">The sequence shown here is derived from an EMBL/GenBank/DDBJ whole genome shotgun (WGS) entry which is preliminary data.</text>
</comment>
<dbReference type="Proteomes" id="UP001386955">
    <property type="component" value="Unassembled WGS sequence"/>
</dbReference>
<evidence type="ECO:0000313" key="1">
    <source>
        <dbReference type="EMBL" id="KAK7392559.1"/>
    </source>
</evidence>
<name>A0AAN9XHP1_PSOTE</name>
<sequence length="160" mass="17646">MNPRNQEEVALYTHYCTPHIAAITLPSLLKTKSSTQLLLQHFPCCTPSSHRHSHIVAVTTVIESSPTPKFQKGWLLREALLGMGACFAVTTSGVKWSGPRVTPLLASFFATCGWVASFPESHNDILLDFAGDGFVVAVAKVLKERLVYIDWLVQESVHVE</sequence>
<dbReference type="AlphaFoldDB" id="A0AAN9XHP1"/>
<proteinExistence type="predicted"/>
<organism evidence="1 2">
    <name type="scientific">Psophocarpus tetragonolobus</name>
    <name type="common">Winged bean</name>
    <name type="synonym">Dolichos tetragonolobus</name>
    <dbReference type="NCBI Taxonomy" id="3891"/>
    <lineage>
        <taxon>Eukaryota</taxon>
        <taxon>Viridiplantae</taxon>
        <taxon>Streptophyta</taxon>
        <taxon>Embryophyta</taxon>
        <taxon>Tracheophyta</taxon>
        <taxon>Spermatophyta</taxon>
        <taxon>Magnoliopsida</taxon>
        <taxon>eudicotyledons</taxon>
        <taxon>Gunneridae</taxon>
        <taxon>Pentapetalae</taxon>
        <taxon>rosids</taxon>
        <taxon>fabids</taxon>
        <taxon>Fabales</taxon>
        <taxon>Fabaceae</taxon>
        <taxon>Papilionoideae</taxon>
        <taxon>50 kb inversion clade</taxon>
        <taxon>NPAAA clade</taxon>
        <taxon>indigoferoid/millettioid clade</taxon>
        <taxon>Phaseoleae</taxon>
        <taxon>Psophocarpus</taxon>
    </lineage>
</organism>
<gene>
    <name evidence="1" type="ORF">VNO78_21002</name>
</gene>
<evidence type="ECO:0000313" key="2">
    <source>
        <dbReference type="Proteomes" id="UP001386955"/>
    </source>
</evidence>
<reference evidence="1 2" key="1">
    <citation type="submission" date="2024-01" db="EMBL/GenBank/DDBJ databases">
        <title>The genomes of 5 underutilized Papilionoideae crops provide insights into root nodulation and disease resistanc.</title>
        <authorList>
            <person name="Jiang F."/>
        </authorList>
    </citation>
    <scope>NUCLEOTIDE SEQUENCE [LARGE SCALE GENOMIC DNA]</scope>
    <source>
        <strain evidence="1">DUOXIRENSHENG_FW03</strain>
        <tissue evidence="1">Leaves</tissue>
    </source>
</reference>
<dbReference type="EMBL" id="JAYMYS010000005">
    <property type="protein sequence ID" value="KAK7392559.1"/>
    <property type="molecule type" value="Genomic_DNA"/>
</dbReference>